<keyword evidence="3" id="KW-0012">Acyltransferase</keyword>
<evidence type="ECO:0000256" key="2">
    <source>
        <dbReference type="ARBA" id="ARBA00022679"/>
    </source>
</evidence>
<comment type="similarity">
    <text evidence="1">Belongs to the plant acyltransferase family.</text>
</comment>
<dbReference type="Proteomes" id="UP001396334">
    <property type="component" value="Unassembled WGS sequence"/>
</dbReference>
<dbReference type="PANTHER" id="PTHR31623">
    <property type="entry name" value="F21J9.9"/>
    <property type="match status" value="1"/>
</dbReference>
<dbReference type="Gene3D" id="3.30.559.10">
    <property type="entry name" value="Chloramphenicol acetyltransferase-like domain"/>
    <property type="match status" value="1"/>
</dbReference>
<name>A0ABR2TA12_9ROSI</name>
<dbReference type="PANTHER" id="PTHR31623:SF46">
    <property type="entry name" value="VINORINE SYNTHASE-LIKE"/>
    <property type="match status" value="1"/>
</dbReference>
<comment type="caution">
    <text evidence="4">The sequence shown here is derived from an EMBL/GenBank/DDBJ whole genome shotgun (WGS) entry which is preliminary data.</text>
</comment>
<organism evidence="4 5">
    <name type="scientific">Hibiscus sabdariffa</name>
    <name type="common">roselle</name>
    <dbReference type="NCBI Taxonomy" id="183260"/>
    <lineage>
        <taxon>Eukaryota</taxon>
        <taxon>Viridiplantae</taxon>
        <taxon>Streptophyta</taxon>
        <taxon>Embryophyta</taxon>
        <taxon>Tracheophyta</taxon>
        <taxon>Spermatophyta</taxon>
        <taxon>Magnoliopsida</taxon>
        <taxon>eudicotyledons</taxon>
        <taxon>Gunneridae</taxon>
        <taxon>Pentapetalae</taxon>
        <taxon>rosids</taxon>
        <taxon>malvids</taxon>
        <taxon>Malvales</taxon>
        <taxon>Malvaceae</taxon>
        <taxon>Malvoideae</taxon>
        <taxon>Hibiscus</taxon>
    </lineage>
</organism>
<protein>
    <submittedName>
        <fullName evidence="4">Uncharacterized protein</fullName>
    </submittedName>
</protein>
<dbReference type="InterPro" id="IPR023213">
    <property type="entry name" value="CAT-like_dom_sf"/>
</dbReference>
<evidence type="ECO:0000313" key="5">
    <source>
        <dbReference type="Proteomes" id="UP001396334"/>
    </source>
</evidence>
<accession>A0ABR2TA12</accession>
<sequence length="79" mass="9257">MKESIKALNKEYVKKLQDGYNHSDCFREKAANDGESEIVVFTFTSLCRFPLYETDFGWGKPIWAGSGDVPYYFHGHHYW</sequence>
<evidence type="ECO:0000256" key="3">
    <source>
        <dbReference type="ARBA" id="ARBA00023315"/>
    </source>
</evidence>
<dbReference type="EMBL" id="JBBPBN010000007">
    <property type="protein sequence ID" value="KAK9034029.1"/>
    <property type="molecule type" value="Genomic_DNA"/>
</dbReference>
<evidence type="ECO:0000256" key="1">
    <source>
        <dbReference type="ARBA" id="ARBA00009861"/>
    </source>
</evidence>
<dbReference type="Pfam" id="PF02458">
    <property type="entry name" value="Transferase"/>
    <property type="match status" value="1"/>
</dbReference>
<evidence type="ECO:0000313" key="4">
    <source>
        <dbReference type="EMBL" id="KAK9034029.1"/>
    </source>
</evidence>
<proteinExistence type="inferred from homology"/>
<gene>
    <name evidence="4" type="ORF">V6N11_050208</name>
</gene>
<reference evidence="4 5" key="1">
    <citation type="journal article" date="2024" name="G3 (Bethesda)">
        <title>Genome assembly of Hibiscus sabdariffa L. provides insights into metabolisms of medicinal natural products.</title>
        <authorList>
            <person name="Kim T."/>
        </authorList>
    </citation>
    <scope>NUCLEOTIDE SEQUENCE [LARGE SCALE GENOMIC DNA]</scope>
    <source>
        <strain evidence="4">TK-2024</strain>
        <tissue evidence="4">Old leaves</tissue>
    </source>
</reference>
<keyword evidence="2" id="KW-0808">Transferase</keyword>
<keyword evidence="5" id="KW-1185">Reference proteome</keyword>